<feature type="repeat" description="WD" evidence="1">
    <location>
        <begin position="291"/>
        <end position="326"/>
    </location>
</feature>
<dbReference type="PROSITE" id="PS50082">
    <property type="entry name" value="WD_REPEATS_2"/>
    <property type="match status" value="2"/>
</dbReference>
<dbReference type="Gene3D" id="2.130.10.10">
    <property type="entry name" value="YVTN repeat-like/Quinoprotein amine dehydrogenase"/>
    <property type="match status" value="3"/>
</dbReference>
<dbReference type="Pfam" id="PF00400">
    <property type="entry name" value="WD40"/>
    <property type="match status" value="2"/>
</dbReference>
<keyword evidence="1" id="KW-0853">WD repeat</keyword>
<organism evidence="3 4">
    <name type="scientific">Plasmodium vivax India VII</name>
    <dbReference type="NCBI Taxonomy" id="1077284"/>
    <lineage>
        <taxon>Eukaryota</taxon>
        <taxon>Sar</taxon>
        <taxon>Alveolata</taxon>
        <taxon>Apicomplexa</taxon>
        <taxon>Aconoidasida</taxon>
        <taxon>Haemosporida</taxon>
        <taxon>Plasmodiidae</taxon>
        <taxon>Plasmodium</taxon>
        <taxon>Plasmodium (Plasmodium)</taxon>
    </lineage>
</organism>
<dbReference type="InterPro" id="IPR001680">
    <property type="entry name" value="WD40_rpt"/>
</dbReference>
<dbReference type="SMART" id="SM00320">
    <property type="entry name" value="WD40"/>
    <property type="match status" value="5"/>
</dbReference>
<dbReference type="SUPFAM" id="SSF50978">
    <property type="entry name" value="WD40 repeat-like"/>
    <property type="match status" value="2"/>
</dbReference>
<feature type="region of interest" description="Disordered" evidence="2">
    <location>
        <begin position="467"/>
        <end position="494"/>
    </location>
</feature>
<dbReference type="PROSITE" id="PS50294">
    <property type="entry name" value="WD_REPEATS_REGION"/>
    <property type="match status" value="2"/>
</dbReference>
<name>A0A0J9SD82_PLAVI</name>
<dbReference type="InterPro" id="IPR015943">
    <property type="entry name" value="WD40/YVTN_repeat-like_dom_sf"/>
</dbReference>
<sequence>MDFRNCLSSEDYMFEIKNNEQLFDGGRAVSNIKPIWSFKGHDNSIEGIHLVGEKEFATISHDCVVSVWSLEGEEGGAAKGLEAKGVEAKGVEAKGATNMVDANGATHPVGANRATNVKNIQLGNPILCSSYHEKKGYLCAGMTNRDHNICIIDMGEKKVKEILASQCNSIFCMNYFDDSKMTYGSKEGSICLLDFNKKKNIYRYEEIGDSLNYCTCNEEHKMHIFSSYKGNMLFFDFRQPLPIHKNGELHSKYSINTVLSDGSFLFSGASDCLVKKFDLRFLDERKPLEIYVGHTSPVRFLSFSRRYDNLFCSSSDNGSIKLWQTEKHVDGMNRSGTSIACPVSIPGESPPCAFLPPLPGDLTTKTATGRNKNGGKNFLLLNKKTVRSNRSTSIVSECNYRKTPDLLRQENSNRNYDKGGKMGKVSTLDAYRKRTLTPNVQSTHDKRVQVMSRNELFNTIKTKGVNSRKEIPPNLTSKAHLGSSREGPTQGEIKGVRTSSRLKLPLTSQHCAATSKHSASGRNFKGKSKISISVSNDSTKGGGSHLGLKAEQFDLPFLLFNESDLASSQAKKIKIRHSTLSMLNHRSRVSAMVWVGDLVLSASWDQTVKCWDLRGPAAEWR</sequence>
<dbReference type="EMBL" id="KQ234275">
    <property type="protein sequence ID" value="KMZ80626.1"/>
    <property type="molecule type" value="Genomic_DNA"/>
</dbReference>
<evidence type="ECO:0000313" key="3">
    <source>
        <dbReference type="EMBL" id="KMZ80626.1"/>
    </source>
</evidence>
<dbReference type="AlphaFoldDB" id="A0A0J9SD82"/>
<dbReference type="InterPro" id="IPR053299">
    <property type="entry name" value="ASTRA_WD_repeat"/>
</dbReference>
<dbReference type="InterPro" id="IPR036322">
    <property type="entry name" value="WD40_repeat_dom_sf"/>
</dbReference>
<proteinExistence type="predicted"/>
<dbReference type="OrthoDB" id="308449at2759"/>
<feature type="repeat" description="WD" evidence="1">
    <location>
        <begin position="582"/>
        <end position="614"/>
    </location>
</feature>
<reference evidence="3 4" key="1">
    <citation type="submission" date="2011-08" db="EMBL/GenBank/DDBJ databases">
        <title>The Genome Sequence of Plasmodium vivax India VII.</title>
        <authorList>
            <consortium name="The Broad Institute Genome Sequencing Platform"/>
            <consortium name="The Broad Institute Genome Sequencing Center for Infectious Disease"/>
            <person name="Neafsey D."/>
            <person name="Carlton J."/>
            <person name="Barnwell J."/>
            <person name="Collins W."/>
            <person name="Escalante A."/>
            <person name="Mullikin J."/>
            <person name="Saul A."/>
            <person name="Guigo R."/>
            <person name="Camara F."/>
            <person name="Young S.K."/>
            <person name="Zeng Q."/>
            <person name="Gargeya S."/>
            <person name="Fitzgerald M."/>
            <person name="Haas B."/>
            <person name="Abouelleil A."/>
            <person name="Alvarado L."/>
            <person name="Arachchi H.M."/>
            <person name="Berlin A."/>
            <person name="Brown A."/>
            <person name="Chapman S.B."/>
            <person name="Chen Z."/>
            <person name="Dunbar C."/>
            <person name="Freedman E."/>
            <person name="Gearin G."/>
            <person name="Gellesch M."/>
            <person name="Goldberg J."/>
            <person name="Griggs A."/>
            <person name="Gujja S."/>
            <person name="Heiman D."/>
            <person name="Howarth C."/>
            <person name="Larson L."/>
            <person name="Lui A."/>
            <person name="MacDonald P.J.P."/>
            <person name="Montmayeur A."/>
            <person name="Murphy C."/>
            <person name="Neiman D."/>
            <person name="Pearson M."/>
            <person name="Priest M."/>
            <person name="Roberts A."/>
            <person name="Saif S."/>
            <person name="Shea T."/>
            <person name="Shenoy N."/>
            <person name="Sisk P."/>
            <person name="Stolte C."/>
            <person name="Sykes S."/>
            <person name="Wortman J."/>
            <person name="Nusbaum C."/>
            <person name="Birren B."/>
        </authorList>
    </citation>
    <scope>NUCLEOTIDE SEQUENCE [LARGE SCALE GENOMIC DNA]</scope>
    <source>
        <strain evidence="3 4">India VII</strain>
    </source>
</reference>
<accession>A0A0J9SD82</accession>
<evidence type="ECO:0000313" key="4">
    <source>
        <dbReference type="Proteomes" id="UP000053562"/>
    </source>
</evidence>
<gene>
    <name evidence="3" type="ORF">PVIIG_04411</name>
</gene>
<protein>
    <submittedName>
        <fullName evidence="3">WD domain, G-beta repeat domain-containing protein</fullName>
    </submittedName>
</protein>
<evidence type="ECO:0000256" key="2">
    <source>
        <dbReference type="SAM" id="MobiDB-lite"/>
    </source>
</evidence>
<dbReference type="Proteomes" id="UP000053562">
    <property type="component" value="Unassembled WGS sequence"/>
</dbReference>
<dbReference type="PANTHER" id="PTHR44156">
    <property type="entry name" value="SUPERNUMERARY LIMBS, ISOFORM B-RELATED"/>
    <property type="match status" value="1"/>
</dbReference>
<evidence type="ECO:0000256" key="1">
    <source>
        <dbReference type="PROSITE-ProRule" id="PRU00221"/>
    </source>
</evidence>